<evidence type="ECO:0000256" key="3">
    <source>
        <dbReference type="ARBA" id="ARBA00022692"/>
    </source>
</evidence>
<feature type="transmembrane region" description="Helical" evidence="6">
    <location>
        <begin position="136"/>
        <end position="154"/>
    </location>
</feature>
<protein>
    <submittedName>
        <fullName evidence="8">DME family drug/metabolite transporter</fullName>
    </submittedName>
</protein>
<feature type="transmembrane region" description="Helical" evidence="6">
    <location>
        <begin position="284"/>
        <end position="303"/>
    </location>
</feature>
<comment type="caution">
    <text evidence="8">The sequence shown here is derived from an EMBL/GenBank/DDBJ whole genome shotgun (WGS) entry which is preliminary data.</text>
</comment>
<feature type="domain" description="EamA" evidence="7">
    <location>
        <begin position="17"/>
        <end position="152"/>
    </location>
</feature>
<evidence type="ECO:0000313" key="9">
    <source>
        <dbReference type="Proteomes" id="UP000239209"/>
    </source>
</evidence>
<evidence type="ECO:0000256" key="4">
    <source>
        <dbReference type="ARBA" id="ARBA00022989"/>
    </source>
</evidence>
<dbReference type="Pfam" id="PF00892">
    <property type="entry name" value="EamA"/>
    <property type="match status" value="2"/>
</dbReference>
<dbReference type="InterPro" id="IPR037185">
    <property type="entry name" value="EmrE-like"/>
</dbReference>
<keyword evidence="3 6" id="KW-0812">Transmembrane</keyword>
<dbReference type="InterPro" id="IPR050638">
    <property type="entry name" value="AA-Vitamin_Transporters"/>
</dbReference>
<comment type="similarity">
    <text evidence="2">Belongs to the EamA transporter family.</text>
</comment>
<proteinExistence type="inferred from homology"/>
<feature type="transmembrane region" description="Helical" evidence="6">
    <location>
        <begin position="258"/>
        <end position="278"/>
    </location>
</feature>
<keyword evidence="9" id="KW-1185">Reference proteome</keyword>
<feature type="transmembrane region" description="Helical" evidence="6">
    <location>
        <begin position="82"/>
        <end position="100"/>
    </location>
</feature>
<feature type="transmembrane region" description="Helical" evidence="6">
    <location>
        <begin position="197"/>
        <end position="222"/>
    </location>
</feature>
<evidence type="ECO:0000256" key="5">
    <source>
        <dbReference type="ARBA" id="ARBA00023136"/>
    </source>
</evidence>
<dbReference type="PANTHER" id="PTHR32322">
    <property type="entry name" value="INNER MEMBRANE TRANSPORTER"/>
    <property type="match status" value="1"/>
</dbReference>
<feature type="transmembrane region" description="Helical" evidence="6">
    <location>
        <begin position="228"/>
        <end position="251"/>
    </location>
</feature>
<feature type="transmembrane region" description="Helical" evidence="6">
    <location>
        <begin position="50"/>
        <end position="70"/>
    </location>
</feature>
<feature type="transmembrane region" description="Helical" evidence="6">
    <location>
        <begin position="106"/>
        <end position="124"/>
    </location>
</feature>
<evidence type="ECO:0000256" key="1">
    <source>
        <dbReference type="ARBA" id="ARBA00004141"/>
    </source>
</evidence>
<comment type="subcellular location">
    <subcellularLocation>
        <location evidence="1">Membrane</location>
        <topology evidence="1">Multi-pass membrane protein</topology>
    </subcellularLocation>
</comment>
<evidence type="ECO:0000256" key="2">
    <source>
        <dbReference type="ARBA" id="ARBA00007362"/>
    </source>
</evidence>
<evidence type="ECO:0000256" key="6">
    <source>
        <dbReference type="SAM" id="Phobius"/>
    </source>
</evidence>
<dbReference type="EMBL" id="PVZG01000015">
    <property type="protein sequence ID" value="PRY23470.1"/>
    <property type="molecule type" value="Genomic_DNA"/>
</dbReference>
<dbReference type="Proteomes" id="UP000239209">
    <property type="component" value="Unassembled WGS sequence"/>
</dbReference>
<name>A0A2T0RQU0_9ACTN</name>
<sequence length="311" mass="31211">MSRLSLSPQSRTAARGGLLPIVVAGILWGTTGVVVQLVRRFADLGPVGIGFYRLAIAAAVLLAFTARQLWPVLVTLRPQRWRLLLIGAGLGAYQALYFLAVAWGGVAVATVVSLGLAPVLIAGWEALRSRRRPEPAALGSITAAIAGLALITGGTGAPTGTAPEPLLGLLAALGSGLGYAATTVLSRDVTRFVRPLVLTSASTAVGAVTLLPVALLTGGLAVPVGSAAAGMLAYLGVVTTAIAYGLFYAGLRTTAGSVAVIVTLLEPLTAAVLAVAILGERLTLPIAAGGGLLLGAVVVASLTHRRPAAGD</sequence>
<evidence type="ECO:0000313" key="8">
    <source>
        <dbReference type="EMBL" id="PRY23470.1"/>
    </source>
</evidence>
<dbReference type="PANTHER" id="PTHR32322:SF2">
    <property type="entry name" value="EAMA DOMAIN-CONTAINING PROTEIN"/>
    <property type="match status" value="1"/>
</dbReference>
<dbReference type="GO" id="GO:0016020">
    <property type="term" value="C:membrane"/>
    <property type="evidence" value="ECO:0007669"/>
    <property type="project" value="UniProtKB-SubCell"/>
</dbReference>
<organism evidence="8 9">
    <name type="scientific">Pseudosporangium ferrugineum</name>
    <dbReference type="NCBI Taxonomy" id="439699"/>
    <lineage>
        <taxon>Bacteria</taxon>
        <taxon>Bacillati</taxon>
        <taxon>Actinomycetota</taxon>
        <taxon>Actinomycetes</taxon>
        <taxon>Micromonosporales</taxon>
        <taxon>Micromonosporaceae</taxon>
        <taxon>Pseudosporangium</taxon>
    </lineage>
</organism>
<dbReference type="OrthoDB" id="4937919at2"/>
<accession>A0A2T0RQU0</accession>
<feature type="transmembrane region" description="Helical" evidence="6">
    <location>
        <begin position="12"/>
        <end position="38"/>
    </location>
</feature>
<evidence type="ECO:0000259" key="7">
    <source>
        <dbReference type="Pfam" id="PF00892"/>
    </source>
</evidence>
<dbReference type="AlphaFoldDB" id="A0A2T0RQU0"/>
<dbReference type="SUPFAM" id="SSF103481">
    <property type="entry name" value="Multidrug resistance efflux transporter EmrE"/>
    <property type="match status" value="2"/>
</dbReference>
<reference evidence="8 9" key="1">
    <citation type="submission" date="2018-03" db="EMBL/GenBank/DDBJ databases">
        <title>Genomic Encyclopedia of Archaeal and Bacterial Type Strains, Phase II (KMG-II): from individual species to whole genera.</title>
        <authorList>
            <person name="Goeker M."/>
        </authorList>
    </citation>
    <scope>NUCLEOTIDE SEQUENCE [LARGE SCALE GENOMIC DNA]</scope>
    <source>
        <strain evidence="8 9">DSM 45348</strain>
    </source>
</reference>
<keyword evidence="5 6" id="KW-0472">Membrane</keyword>
<gene>
    <name evidence="8" type="ORF">CLV70_115203</name>
</gene>
<keyword evidence="4 6" id="KW-1133">Transmembrane helix</keyword>
<dbReference type="RefSeq" id="WP_106129674.1">
    <property type="nucleotide sequence ID" value="NZ_PVZG01000015.1"/>
</dbReference>
<feature type="transmembrane region" description="Helical" evidence="6">
    <location>
        <begin position="166"/>
        <end position="185"/>
    </location>
</feature>
<dbReference type="InterPro" id="IPR000620">
    <property type="entry name" value="EamA_dom"/>
</dbReference>
<feature type="domain" description="EamA" evidence="7">
    <location>
        <begin position="167"/>
        <end position="301"/>
    </location>
</feature>